<reference evidence="1" key="1">
    <citation type="submission" date="2016-12" db="EMBL/GenBank/DDBJ databases">
        <authorList>
            <person name="Moulin L."/>
        </authorList>
    </citation>
    <scope>NUCLEOTIDE SEQUENCE [LARGE SCALE GENOMIC DNA]</scope>
    <source>
        <strain evidence="1">STM 7183</strain>
    </source>
</reference>
<keyword evidence="2" id="KW-1185">Reference proteome</keyword>
<gene>
    <name evidence="1" type="ORF">BN2476_230378</name>
</gene>
<accession>A0A1N7RYF0</accession>
<evidence type="ECO:0000313" key="2">
    <source>
        <dbReference type="Proteomes" id="UP000195569"/>
    </source>
</evidence>
<dbReference type="Proteomes" id="UP000195569">
    <property type="component" value="Unassembled WGS sequence"/>
</dbReference>
<proteinExistence type="predicted"/>
<name>A0A1N7RYF0_9BURK</name>
<dbReference type="EMBL" id="CYGY02000023">
    <property type="protein sequence ID" value="SIT40084.1"/>
    <property type="molecule type" value="Genomic_DNA"/>
</dbReference>
<organism evidence="1 2">
    <name type="scientific">Paraburkholderia piptadeniae</name>
    <dbReference type="NCBI Taxonomy" id="1701573"/>
    <lineage>
        <taxon>Bacteria</taxon>
        <taxon>Pseudomonadati</taxon>
        <taxon>Pseudomonadota</taxon>
        <taxon>Betaproteobacteria</taxon>
        <taxon>Burkholderiales</taxon>
        <taxon>Burkholderiaceae</taxon>
        <taxon>Paraburkholderia</taxon>
    </lineage>
</organism>
<protein>
    <submittedName>
        <fullName evidence="1">Uncharacterized protein</fullName>
    </submittedName>
</protein>
<comment type="caution">
    <text evidence="1">The sequence shown here is derived from an EMBL/GenBank/DDBJ whole genome shotgun (WGS) entry which is preliminary data.</text>
</comment>
<sequence length="47" mass="5373">MQLIALGPDVFPGIKRYVANKDIKSPERSYWRFPHLLDAFIALVTNA</sequence>
<evidence type="ECO:0000313" key="1">
    <source>
        <dbReference type="EMBL" id="SIT40084.1"/>
    </source>
</evidence>
<dbReference type="AlphaFoldDB" id="A0A1N7RYF0"/>